<name>A0A7X9FPR0_9DELT</name>
<dbReference type="AlphaFoldDB" id="A0A7X9FPR0"/>
<reference evidence="1 2" key="1">
    <citation type="journal article" date="2020" name="Biotechnol. Biofuels">
        <title>New insights from the biogas microbiome by comprehensive genome-resolved metagenomics of nearly 1600 species originating from multiple anaerobic digesters.</title>
        <authorList>
            <person name="Campanaro S."/>
            <person name="Treu L."/>
            <person name="Rodriguez-R L.M."/>
            <person name="Kovalovszki A."/>
            <person name="Ziels R.M."/>
            <person name="Maus I."/>
            <person name="Zhu X."/>
            <person name="Kougias P.G."/>
            <person name="Basile A."/>
            <person name="Luo G."/>
            <person name="Schluter A."/>
            <person name="Konstantinidis K.T."/>
            <person name="Angelidaki I."/>
        </authorList>
    </citation>
    <scope>NUCLEOTIDE SEQUENCE [LARGE SCALE GENOMIC DNA]</scope>
    <source>
        <strain evidence="1">AS27yjCOA_65</strain>
    </source>
</reference>
<accession>A0A7X9FPR0</accession>
<dbReference type="Proteomes" id="UP000524246">
    <property type="component" value="Unassembled WGS sequence"/>
</dbReference>
<protein>
    <recommendedName>
        <fullName evidence="3">Tetratricopeptide repeat protein</fullName>
    </recommendedName>
</protein>
<evidence type="ECO:0008006" key="3">
    <source>
        <dbReference type="Google" id="ProtNLM"/>
    </source>
</evidence>
<feature type="non-terminal residue" evidence="1">
    <location>
        <position position="73"/>
    </location>
</feature>
<gene>
    <name evidence="1" type="ORF">GYA55_02820</name>
</gene>
<comment type="caution">
    <text evidence="1">The sequence shown here is derived from an EMBL/GenBank/DDBJ whole genome shotgun (WGS) entry which is preliminary data.</text>
</comment>
<evidence type="ECO:0000313" key="2">
    <source>
        <dbReference type="Proteomes" id="UP000524246"/>
    </source>
</evidence>
<proteinExistence type="predicted"/>
<organism evidence="1 2">
    <name type="scientific">SAR324 cluster bacterium</name>
    <dbReference type="NCBI Taxonomy" id="2024889"/>
    <lineage>
        <taxon>Bacteria</taxon>
        <taxon>Deltaproteobacteria</taxon>
        <taxon>SAR324 cluster</taxon>
    </lineage>
</organism>
<sequence length="73" mass="8319">MDKATLSLQTISLLINSGESKKALERLTEFEREYPDDKNLIFYKPGFLIDIGNDLREEKIIREGIGLGEMTLS</sequence>
<evidence type="ECO:0000313" key="1">
    <source>
        <dbReference type="EMBL" id="NMC62078.1"/>
    </source>
</evidence>
<dbReference type="EMBL" id="JAAZON010000110">
    <property type="protein sequence ID" value="NMC62078.1"/>
    <property type="molecule type" value="Genomic_DNA"/>
</dbReference>